<gene>
    <name evidence="3" type="ORF">CYFUS_000741</name>
</gene>
<dbReference type="PANTHER" id="PTHR46696:SF1">
    <property type="entry name" value="CYTOCHROME P450 YJIB-RELATED"/>
    <property type="match status" value="1"/>
</dbReference>
<protein>
    <recommendedName>
        <fullName evidence="5">Cytochrome P450</fullName>
    </recommendedName>
</protein>
<dbReference type="EMBL" id="CP022098">
    <property type="protein sequence ID" value="ATB35329.1"/>
    <property type="molecule type" value="Genomic_DNA"/>
</dbReference>
<reference evidence="3 4" key="1">
    <citation type="submission" date="2017-06" db="EMBL/GenBank/DDBJ databases">
        <title>Sequencing and comparative analysis of myxobacterial genomes.</title>
        <authorList>
            <person name="Rupp O."/>
            <person name="Goesmann A."/>
            <person name="Sogaard-Andersen L."/>
        </authorList>
    </citation>
    <scope>NUCLEOTIDE SEQUENCE [LARGE SCALE GENOMIC DNA]</scope>
    <source>
        <strain evidence="3 4">DSM 52655</strain>
    </source>
</reference>
<feature type="region of interest" description="Disordered" evidence="2">
    <location>
        <begin position="1"/>
        <end position="25"/>
    </location>
</feature>
<dbReference type="RefSeq" id="WP_095983976.1">
    <property type="nucleotide sequence ID" value="NZ_CP022098.1"/>
</dbReference>
<evidence type="ECO:0000313" key="3">
    <source>
        <dbReference type="EMBL" id="ATB35329.1"/>
    </source>
</evidence>
<evidence type="ECO:0000313" key="4">
    <source>
        <dbReference type="Proteomes" id="UP000217257"/>
    </source>
</evidence>
<dbReference type="PRINTS" id="PR00359">
    <property type="entry name" value="BP450"/>
</dbReference>
<comment type="similarity">
    <text evidence="1">Belongs to the cytochrome P450 family.</text>
</comment>
<evidence type="ECO:0000256" key="2">
    <source>
        <dbReference type="SAM" id="MobiDB-lite"/>
    </source>
</evidence>
<evidence type="ECO:0008006" key="5">
    <source>
        <dbReference type="Google" id="ProtNLM"/>
    </source>
</evidence>
<proteinExistence type="inferred from homology"/>
<dbReference type="GO" id="GO:0016705">
    <property type="term" value="F:oxidoreductase activity, acting on paired donors, with incorporation or reduction of molecular oxygen"/>
    <property type="evidence" value="ECO:0007669"/>
    <property type="project" value="InterPro"/>
</dbReference>
<dbReference type="AlphaFoldDB" id="A0A250IUA7"/>
<dbReference type="KEGG" id="cfus:CYFUS_000741"/>
<dbReference type="Proteomes" id="UP000217257">
    <property type="component" value="Chromosome"/>
</dbReference>
<dbReference type="GO" id="GO:0020037">
    <property type="term" value="F:heme binding"/>
    <property type="evidence" value="ECO:0007669"/>
    <property type="project" value="InterPro"/>
</dbReference>
<dbReference type="Gene3D" id="1.10.630.10">
    <property type="entry name" value="Cytochrome P450"/>
    <property type="match status" value="1"/>
</dbReference>
<sequence>MSIAARQSHPRSLESETLFDPTPRRALGEEGPVYWSEASRGWIIRGHEDVLGCLRDSRLGASYEELLDVRLRGLSPELAGALRETFAAHPWDGREAAPLRRQAAPGFTPQVLDDCRPIIRGLATRLVRRGGQDRMDAVRAVCAPLPALVLAEVFALPERDREPFLAWAWQLADFHSLAADADRGALARAALGATRGLLSWLTPLLEERRRAPGEDLLSRMLQIEQPGARTAVQRVSTLALLLVCELGFVTDQLGNVLHEVLARPELWRMLRVDRSRIRPAVEEALRFQPARPLLSRVVGETLTLRGRTLRPGEAVFLDVATANRDPQVFTTPERFDLQRDATRQKHMTFGFGLHHRLDAGLIRHQLECVLEVLLEEFPGLRLDEDRPPRLKRHGPLVRGFETLPVRW</sequence>
<dbReference type="SUPFAM" id="SSF48264">
    <property type="entry name" value="Cytochrome P450"/>
    <property type="match status" value="1"/>
</dbReference>
<dbReference type="GO" id="GO:0004497">
    <property type="term" value="F:monooxygenase activity"/>
    <property type="evidence" value="ECO:0007669"/>
    <property type="project" value="InterPro"/>
</dbReference>
<dbReference type="InterPro" id="IPR036396">
    <property type="entry name" value="Cyt_P450_sf"/>
</dbReference>
<dbReference type="PANTHER" id="PTHR46696">
    <property type="entry name" value="P450, PUTATIVE (EUROFUNG)-RELATED"/>
    <property type="match status" value="1"/>
</dbReference>
<dbReference type="Pfam" id="PF00067">
    <property type="entry name" value="p450"/>
    <property type="match status" value="1"/>
</dbReference>
<accession>A0A250IUA7</accession>
<name>A0A250IUA7_9BACT</name>
<organism evidence="3 4">
    <name type="scientific">Cystobacter fuscus</name>
    <dbReference type="NCBI Taxonomy" id="43"/>
    <lineage>
        <taxon>Bacteria</taxon>
        <taxon>Pseudomonadati</taxon>
        <taxon>Myxococcota</taxon>
        <taxon>Myxococcia</taxon>
        <taxon>Myxococcales</taxon>
        <taxon>Cystobacterineae</taxon>
        <taxon>Archangiaceae</taxon>
        <taxon>Cystobacter</taxon>
    </lineage>
</organism>
<dbReference type="InterPro" id="IPR002397">
    <property type="entry name" value="Cyt_P450_B"/>
</dbReference>
<evidence type="ECO:0000256" key="1">
    <source>
        <dbReference type="ARBA" id="ARBA00010617"/>
    </source>
</evidence>
<dbReference type="GO" id="GO:0005506">
    <property type="term" value="F:iron ion binding"/>
    <property type="evidence" value="ECO:0007669"/>
    <property type="project" value="InterPro"/>
</dbReference>
<dbReference type="InterPro" id="IPR001128">
    <property type="entry name" value="Cyt_P450"/>
</dbReference>